<evidence type="ECO:0000313" key="2">
    <source>
        <dbReference type="Proteomes" id="UP000027190"/>
    </source>
</evidence>
<dbReference type="AlphaFoldDB" id="A0A062UF31"/>
<comment type="caution">
    <text evidence="1">The sequence shown here is derived from an EMBL/GenBank/DDBJ whole genome shotgun (WGS) entry which is preliminary data.</text>
</comment>
<dbReference type="InterPro" id="IPR021795">
    <property type="entry name" value="DUF3363"/>
</dbReference>
<dbReference type="EMBL" id="AWFG01000034">
    <property type="protein sequence ID" value="KCZ56947.1"/>
    <property type="molecule type" value="Genomic_DNA"/>
</dbReference>
<dbReference type="STRING" id="1280947.HY30_17815"/>
<dbReference type="Pfam" id="PF11843">
    <property type="entry name" value="DUF3363"/>
    <property type="match status" value="1"/>
</dbReference>
<sequence length="638" mass="70813">MTGDGDRFEVRLGRMRSPSGARKVEGFFRKVSKGARKLGRGGGRGRSQRSAARTQFYRRVLVKVRVVSMDPKGRLAQKLHLNYVERDGTGPDGEPSRLYDRHGPDADKQAFLERGAEDRHQFRIILSPEDAGELSSLTEFTRDLTAQMERDLGTRLDWVAVDHYDTGQPHTHLIISGKRDDGRDLVIPRDFISRGLRERAQALVELELGPVPETDGRARMARMVGQARFTEIDRALIRRARESVVDLSGPHRPGDGWRRQIERMRLGKLQGMALAEPLGKGRWRLADHAETDLRRMGERGDVIKAMHRAMRNQGVARTLDAGAIFDPASEGARPVTGVILDKGVADDVNDRAFIVVDGLRGRPVHVVVGGEDRLASLETGRIVTVAPPNRDPRRADHVIAEIAAANEGRYSSALHMAHDKSARPEFVAAHIRRLEALRRVGHATRVSDGSWRVPEDYLDRAGDYEKAATSGRPVEIRVHSSLRLAQMKSAMGATWLDEHLRDFDDAGAVHGFAGEVEAARIARRQFLMQQGLINHDHGRLSQSVLDRLEAHDLKDAGDSLAETLGKPYAPAPAAGRVNGVYTQAVERPSGRYAVIERTRDFTLVPWRDVMDRNLGKSVSGLVREGGISWTLTRGRGIG</sequence>
<dbReference type="PATRIC" id="fig|1280947.3.peg.2416"/>
<reference evidence="1 2" key="1">
    <citation type="journal article" date="2014" name="Antonie Van Leeuwenhoek">
        <title>Hyphomonas beringensis sp. nov. and Hyphomonas chukchiensis sp. nov., isolated from surface seawater of the Bering Sea and Chukchi Sea.</title>
        <authorList>
            <person name="Li C."/>
            <person name="Lai Q."/>
            <person name="Li G."/>
            <person name="Dong C."/>
            <person name="Wang J."/>
            <person name="Liao Y."/>
            <person name="Shao Z."/>
        </authorList>
    </citation>
    <scope>NUCLEOTIDE SEQUENCE [LARGE SCALE GENOMIC DNA]</scope>
    <source>
        <strain evidence="1 2">BH-BN04-4</strain>
    </source>
</reference>
<evidence type="ECO:0000313" key="1">
    <source>
        <dbReference type="EMBL" id="KCZ56947.1"/>
    </source>
</evidence>
<dbReference type="OrthoDB" id="9809969at2"/>
<dbReference type="Proteomes" id="UP000027190">
    <property type="component" value="Unassembled WGS sequence"/>
</dbReference>
<dbReference type="eggNOG" id="COG3843">
    <property type="taxonomic scope" value="Bacteria"/>
</dbReference>
<gene>
    <name evidence="1" type="ORF">HY30_17815</name>
</gene>
<dbReference type="RefSeq" id="WP_034740696.1">
    <property type="nucleotide sequence ID" value="NZ_AWFG01000034.1"/>
</dbReference>
<name>A0A062UF31_9PROT</name>
<proteinExistence type="predicted"/>
<evidence type="ECO:0008006" key="3">
    <source>
        <dbReference type="Google" id="ProtNLM"/>
    </source>
</evidence>
<accession>A0A062UF31</accession>
<keyword evidence="2" id="KW-1185">Reference proteome</keyword>
<organism evidence="1 2">
    <name type="scientific">Hyphomonas chukchiensis</name>
    <dbReference type="NCBI Taxonomy" id="1280947"/>
    <lineage>
        <taxon>Bacteria</taxon>
        <taxon>Pseudomonadati</taxon>
        <taxon>Pseudomonadota</taxon>
        <taxon>Alphaproteobacteria</taxon>
        <taxon>Hyphomonadales</taxon>
        <taxon>Hyphomonadaceae</taxon>
        <taxon>Hyphomonas</taxon>
    </lineage>
</organism>
<protein>
    <recommendedName>
        <fullName evidence="3">Conjugal transfer protein TraI</fullName>
    </recommendedName>
</protein>